<reference evidence="3 4" key="1">
    <citation type="journal article" date="2015" name="Nature">
        <title>rRNA introns, odd ribosomes, and small enigmatic genomes across a large radiation of phyla.</title>
        <authorList>
            <person name="Brown C.T."/>
            <person name="Hug L.A."/>
            <person name="Thomas B.C."/>
            <person name="Sharon I."/>
            <person name="Castelle C.J."/>
            <person name="Singh A."/>
            <person name="Wilkins M.J."/>
            <person name="Williams K.H."/>
            <person name="Banfield J.F."/>
        </authorList>
    </citation>
    <scope>NUCLEOTIDE SEQUENCE [LARGE SCALE GENOMIC DNA]</scope>
</reference>
<dbReference type="EMBL" id="LCHM01000066">
    <property type="protein sequence ID" value="KKT34755.1"/>
    <property type="molecule type" value="Genomic_DNA"/>
</dbReference>
<evidence type="ECO:0000256" key="1">
    <source>
        <dbReference type="SAM" id="MobiDB-lite"/>
    </source>
</evidence>
<keyword evidence="2" id="KW-0472">Membrane</keyword>
<organism evidence="3 4">
    <name type="scientific">Candidatus Gottesmanbacteria bacterium GW2011_GWB1_44_11c</name>
    <dbReference type="NCBI Taxonomy" id="1618447"/>
    <lineage>
        <taxon>Bacteria</taxon>
        <taxon>Candidatus Gottesmaniibacteriota</taxon>
    </lineage>
</organism>
<dbReference type="Proteomes" id="UP000034617">
    <property type="component" value="Unassembled WGS sequence"/>
</dbReference>
<keyword evidence="2" id="KW-0812">Transmembrane</keyword>
<evidence type="ECO:0000256" key="2">
    <source>
        <dbReference type="SAM" id="Phobius"/>
    </source>
</evidence>
<proteinExistence type="predicted"/>
<feature type="compositionally biased region" description="Pro residues" evidence="1">
    <location>
        <begin position="8"/>
        <end position="31"/>
    </location>
</feature>
<feature type="region of interest" description="Disordered" evidence="1">
    <location>
        <begin position="1"/>
        <end position="48"/>
    </location>
</feature>
<keyword evidence="2" id="KW-1133">Transmembrane helix</keyword>
<evidence type="ECO:0000313" key="3">
    <source>
        <dbReference type="EMBL" id="KKT34755.1"/>
    </source>
</evidence>
<feature type="transmembrane region" description="Helical" evidence="2">
    <location>
        <begin position="50"/>
        <end position="72"/>
    </location>
</feature>
<evidence type="ECO:0000313" key="4">
    <source>
        <dbReference type="Proteomes" id="UP000034617"/>
    </source>
</evidence>
<gene>
    <name evidence="3" type="ORF">UW22_C0066G0010</name>
</gene>
<name>A0A0G1GJM1_9BACT</name>
<sequence length="119" mass="12342">MDQTNNPNQPPAPSPAAPAPAPTPTPTPAPIPNMGQMGQVPGMSEPKSSVAGPIIGGIIVLAVVIFGALYFMNQRAEEQAFNEEVNAITTQSQSDDTAAIEVDLESTEIDNLDAELNAS</sequence>
<accession>A0A0G1GJM1</accession>
<dbReference type="AlphaFoldDB" id="A0A0G1GJM1"/>
<comment type="caution">
    <text evidence="3">The sequence shown here is derived from an EMBL/GenBank/DDBJ whole genome shotgun (WGS) entry which is preliminary data.</text>
</comment>
<protein>
    <submittedName>
        <fullName evidence="3">Uncharacterized protein</fullName>
    </submittedName>
</protein>